<reference evidence="5 7" key="2">
    <citation type="submission" date="2020-08" db="EMBL/GenBank/DDBJ databases">
        <title>The isolate Caproiciproducens sp. 7D4C2 produces n-caproate at mildly acidic conditions from hexoses: genome and rBOX comparison with related strains and chain-elongating bacteria.</title>
        <authorList>
            <person name="Esquivel-Elizondo S."/>
            <person name="Bagci C."/>
            <person name="Temovska M."/>
            <person name="Jeon B.S."/>
            <person name="Bessarab I."/>
            <person name="Williams R.B.H."/>
            <person name="Huson D.H."/>
            <person name="Angenent L.T."/>
        </authorList>
    </citation>
    <scope>NUCLEOTIDE SEQUENCE [LARGE SCALE GENOMIC DNA]</scope>
    <source>
        <strain evidence="5 7">7D4C2</strain>
    </source>
</reference>
<feature type="signal peptide" evidence="2">
    <location>
        <begin position="1"/>
        <end position="23"/>
    </location>
</feature>
<dbReference type="KEGG" id="cfem:HCR03_00155"/>
<accession>A0A7G8TAZ8</accession>
<reference evidence="4 6" key="1">
    <citation type="submission" date="2019-09" db="EMBL/GenBank/DDBJ databases">
        <title>Genome sequence of Clostridium sp. EA1.</title>
        <authorList>
            <person name="Poehlein A."/>
            <person name="Bengelsdorf F.R."/>
            <person name="Daniel R."/>
        </authorList>
    </citation>
    <scope>NUCLEOTIDE SEQUENCE [LARGE SCALE GENOMIC DNA]</scope>
    <source>
        <strain evidence="4 6">EA1</strain>
    </source>
</reference>
<dbReference type="Proteomes" id="UP000515909">
    <property type="component" value="Chromosome"/>
</dbReference>
<dbReference type="EMBL" id="VWXL01000047">
    <property type="protein sequence ID" value="MVB10793.1"/>
    <property type="molecule type" value="Genomic_DNA"/>
</dbReference>
<accession>A0A6N8HZP5</accession>
<evidence type="ECO:0000256" key="1">
    <source>
        <dbReference type="SAM" id="MobiDB-lite"/>
    </source>
</evidence>
<feature type="domain" description="NodB homology" evidence="3">
    <location>
        <begin position="111"/>
        <end position="291"/>
    </location>
</feature>
<dbReference type="SUPFAM" id="SSF88713">
    <property type="entry name" value="Glycoside hydrolase/deacetylase"/>
    <property type="match status" value="1"/>
</dbReference>
<dbReference type="GO" id="GO:0016020">
    <property type="term" value="C:membrane"/>
    <property type="evidence" value="ECO:0007669"/>
    <property type="project" value="TreeGrafter"/>
</dbReference>
<gene>
    <name evidence="4" type="ORF">CAFE_14910</name>
    <name evidence="5" type="ORF">HCR03_00155</name>
</gene>
<feature type="region of interest" description="Disordered" evidence="1">
    <location>
        <begin position="25"/>
        <end position="87"/>
    </location>
</feature>
<dbReference type="PANTHER" id="PTHR10587">
    <property type="entry name" value="GLYCOSYL TRANSFERASE-RELATED"/>
    <property type="match status" value="1"/>
</dbReference>
<sequence length="294" mass="32764">MKKSVIPLIFCMLILLTSCGKNSTDDNSSSAASEKESSAVTANADKSAVAQAKNESSSSIGPLTDLGSLDNTKQGWGQGTQVDSDKRPVSCTQFQNKYGKYSAVFIGDNTKKIYLTFDEGYENGYTSKILDSLKEKQVPAVFFVTYDYAKRNQDLVQRMIQEGHIVGNHSYTHPSMPTLSLSKASDEITKMHSYIKENFNYTMTLFRPPMGEFSERTLALAQSLKYKSVFWSFAYVDWNPQKQMGADKAYKKVVDSLHNGAIYLLHAVSKDNADILGSFIDKAKEEGYEFARLS</sequence>
<dbReference type="RefSeq" id="WP_083210241.1">
    <property type="nucleotide sequence ID" value="NZ_CP060286.1"/>
</dbReference>
<feature type="chain" id="PRO_5038251966" evidence="2">
    <location>
        <begin position="24"/>
        <end position="294"/>
    </location>
</feature>
<dbReference type="GO" id="GO:0016810">
    <property type="term" value="F:hydrolase activity, acting on carbon-nitrogen (but not peptide) bonds"/>
    <property type="evidence" value="ECO:0007669"/>
    <property type="project" value="InterPro"/>
</dbReference>
<dbReference type="OrthoDB" id="9812065at2"/>
<dbReference type="GO" id="GO:0005975">
    <property type="term" value="P:carbohydrate metabolic process"/>
    <property type="evidence" value="ECO:0007669"/>
    <property type="project" value="InterPro"/>
</dbReference>
<evidence type="ECO:0000256" key="2">
    <source>
        <dbReference type="SAM" id="SignalP"/>
    </source>
</evidence>
<evidence type="ECO:0000313" key="7">
    <source>
        <dbReference type="Proteomes" id="UP000515909"/>
    </source>
</evidence>
<protein>
    <submittedName>
        <fullName evidence="4 5">Polysaccharide deacetylase</fullName>
    </submittedName>
</protein>
<evidence type="ECO:0000313" key="6">
    <source>
        <dbReference type="Proteomes" id="UP000469440"/>
    </source>
</evidence>
<keyword evidence="6" id="KW-1185">Reference proteome</keyword>
<dbReference type="PROSITE" id="PS51257">
    <property type="entry name" value="PROKAR_LIPOPROTEIN"/>
    <property type="match status" value="1"/>
</dbReference>
<proteinExistence type="predicted"/>
<dbReference type="InterPro" id="IPR011330">
    <property type="entry name" value="Glyco_hydro/deAcase_b/a-brl"/>
</dbReference>
<name>A0A6N8HZP5_9FIRM</name>
<dbReference type="CDD" id="cd10948">
    <property type="entry name" value="CE4_BsPdaA_like"/>
    <property type="match status" value="1"/>
</dbReference>
<dbReference type="Pfam" id="PF01522">
    <property type="entry name" value="Polysacc_deac_1"/>
    <property type="match status" value="1"/>
</dbReference>
<dbReference type="Gene3D" id="3.20.20.370">
    <property type="entry name" value="Glycoside hydrolase/deacetylase"/>
    <property type="match status" value="1"/>
</dbReference>
<feature type="compositionally biased region" description="Polar residues" evidence="1">
    <location>
        <begin position="69"/>
        <end position="82"/>
    </location>
</feature>
<dbReference type="AlphaFoldDB" id="A0A6N8HZP5"/>
<evidence type="ECO:0000259" key="3">
    <source>
        <dbReference type="PROSITE" id="PS51677"/>
    </source>
</evidence>
<dbReference type="InterPro" id="IPR002509">
    <property type="entry name" value="NODB_dom"/>
</dbReference>
<keyword evidence="2" id="KW-0732">Signal</keyword>
<evidence type="ECO:0000313" key="5">
    <source>
        <dbReference type="EMBL" id="QNK40789.1"/>
    </source>
</evidence>
<dbReference type="PANTHER" id="PTHR10587:SF78">
    <property type="entry name" value="PEPTIDOGLYCAN-N-ACETYLMURAMIC ACID DEACETYLASE PDAA"/>
    <property type="match status" value="1"/>
</dbReference>
<organism evidence="4 6">
    <name type="scientific">Caproicibacter fermentans</name>
    <dbReference type="NCBI Taxonomy" id="2576756"/>
    <lineage>
        <taxon>Bacteria</taxon>
        <taxon>Bacillati</taxon>
        <taxon>Bacillota</taxon>
        <taxon>Clostridia</taxon>
        <taxon>Eubacteriales</taxon>
        <taxon>Acutalibacteraceae</taxon>
        <taxon>Caproicibacter</taxon>
    </lineage>
</organism>
<dbReference type="InterPro" id="IPR050248">
    <property type="entry name" value="Polysacc_deacetylase_ArnD"/>
</dbReference>
<evidence type="ECO:0000313" key="4">
    <source>
        <dbReference type="EMBL" id="MVB10793.1"/>
    </source>
</evidence>
<dbReference type="Proteomes" id="UP000469440">
    <property type="component" value="Unassembled WGS sequence"/>
</dbReference>
<dbReference type="InterPro" id="IPR014235">
    <property type="entry name" value="Spore_PdaA"/>
</dbReference>
<dbReference type="EMBL" id="CP060286">
    <property type="protein sequence ID" value="QNK40789.1"/>
    <property type="molecule type" value="Genomic_DNA"/>
</dbReference>
<dbReference type="PROSITE" id="PS51677">
    <property type="entry name" value="NODB"/>
    <property type="match status" value="1"/>
</dbReference>